<dbReference type="PRINTS" id="PR01652">
    <property type="entry name" value="SHAPEPROTEIN"/>
</dbReference>
<dbReference type="InterPro" id="IPR004753">
    <property type="entry name" value="MreB"/>
</dbReference>
<evidence type="ECO:0000256" key="2">
    <source>
        <dbReference type="ARBA" id="ARBA00022490"/>
    </source>
</evidence>
<dbReference type="SUPFAM" id="SSF53067">
    <property type="entry name" value="Actin-like ATPase domain"/>
    <property type="match status" value="1"/>
</dbReference>
<comment type="subcellular location">
    <subcellularLocation>
        <location evidence="1">Cytoplasm</location>
    </subcellularLocation>
</comment>
<dbReference type="InterPro" id="IPR043129">
    <property type="entry name" value="ATPase_NBD"/>
</dbReference>
<keyword evidence="3" id="KW-0547">Nucleotide-binding</keyword>
<evidence type="ECO:0000256" key="1">
    <source>
        <dbReference type="ARBA" id="ARBA00004496"/>
    </source>
</evidence>
<feature type="non-terminal residue" evidence="7">
    <location>
        <position position="92"/>
    </location>
</feature>
<dbReference type="Proteomes" id="UP000886070">
    <property type="component" value="Unassembled WGS sequence"/>
</dbReference>
<evidence type="ECO:0000256" key="5">
    <source>
        <dbReference type="ARBA" id="ARBA00022960"/>
    </source>
</evidence>
<dbReference type="PANTHER" id="PTHR42749:SF1">
    <property type="entry name" value="CELL SHAPE-DETERMINING PROTEIN MREB"/>
    <property type="match status" value="1"/>
</dbReference>
<keyword evidence="4" id="KW-0067">ATP-binding</keyword>
<evidence type="ECO:0000256" key="6">
    <source>
        <dbReference type="ARBA" id="ARBA00023458"/>
    </source>
</evidence>
<accession>A0A7V5HXT2</accession>
<dbReference type="Gene3D" id="3.30.420.40">
    <property type="match status" value="1"/>
</dbReference>
<gene>
    <name evidence="7" type="ORF">ENL39_00070</name>
</gene>
<dbReference type="Pfam" id="PF06723">
    <property type="entry name" value="MreB_Mbl"/>
    <property type="match status" value="1"/>
</dbReference>
<evidence type="ECO:0000256" key="4">
    <source>
        <dbReference type="ARBA" id="ARBA00022840"/>
    </source>
</evidence>
<dbReference type="EMBL" id="DRTT01000003">
    <property type="protein sequence ID" value="HHF97873.1"/>
    <property type="molecule type" value="Genomic_DNA"/>
</dbReference>
<dbReference type="GO" id="GO:0005524">
    <property type="term" value="F:ATP binding"/>
    <property type="evidence" value="ECO:0007669"/>
    <property type="project" value="UniProtKB-KW"/>
</dbReference>
<dbReference type="GO" id="GO:0008360">
    <property type="term" value="P:regulation of cell shape"/>
    <property type="evidence" value="ECO:0007669"/>
    <property type="project" value="UniProtKB-KW"/>
</dbReference>
<evidence type="ECO:0000256" key="3">
    <source>
        <dbReference type="ARBA" id="ARBA00022741"/>
    </source>
</evidence>
<organism evidence="7">
    <name type="scientific">Aerophobetes bacterium</name>
    <dbReference type="NCBI Taxonomy" id="2030807"/>
    <lineage>
        <taxon>Bacteria</taxon>
        <taxon>Candidatus Aerophobota</taxon>
    </lineage>
</organism>
<dbReference type="GO" id="GO:0000902">
    <property type="term" value="P:cell morphogenesis"/>
    <property type="evidence" value="ECO:0007669"/>
    <property type="project" value="InterPro"/>
</dbReference>
<dbReference type="InterPro" id="IPR056546">
    <property type="entry name" value="MreB_MamK-like"/>
</dbReference>
<keyword evidence="5" id="KW-0133">Cell shape</keyword>
<evidence type="ECO:0000313" key="7">
    <source>
        <dbReference type="EMBL" id="HHF97873.1"/>
    </source>
</evidence>
<proteinExistence type="inferred from homology"/>
<name>A0A7V5HXT2_UNCAE</name>
<sequence>MRTLGKKIGIDLGTTSIIVYVEGKGVVYKDPSVVAIDNHSGKILAIGKEAKEMVGRTPGSITAIQPMKDGVIADYDIVEEMIRWYIRKICGR</sequence>
<keyword evidence="2" id="KW-0963">Cytoplasm</keyword>
<dbReference type="GO" id="GO:0005737">
    <property type="term" value="C:cytoplasm"/>
    <property type="evidence" value="ECO:0007669"/>
    <property type="project" value="UniProtKB-SubCell"/>
</dbReference>
<reference evidence="7" key="1">
    <citation type="journal article" date="2020" name="mSystems">
        <title>Genome- and Community-Level Interaction Insights into Carbon Utilization and Element Cycling Functions of Hydrothermarchaeota in Hydrothermal Sediment.</title>
        <authorList>
            <person name="Zhou Z."/>
            <person name="Liu Y."/>
            <person name="Xu W."/>
            <person name="Pan J."/>
            <person name="Luo Z.H."/>
            <person name="Li M."/>
        </authorList>
    </citation>
    <scope>NUCLEOTIDE SEQUENCE [LARGE SCALE GENOMIC DNA]</scope>
    <source>
        <strain evidence="7">HyVt-92</strain>
    </source>
</reference>
<comment type="caution">
    <text evidence="7">The sequence shown here is derived from an EMBL/GenBank/DDBJ whole genome shotgun (WGS) entry which is preliminary data.</text>
</comment>
<protein>
    <submittedName>
        <fullName evidence="7">Rod shape-determining protein</fullName>
    </submittedName>
</protein>
<dbReference type="PANTHER" id="PTHR42749">
    <property type="entry name" value="CELL SHAPE-DETERMINING PROTEIN MREB"/>
    <property type="match status" value="1"/>
</dbReference>
<comment type="similarity">
    <text evidence="6">Belongs to the FtsA/MreB family.</text>
</comment>
<dbReference type="AlphaFoldDB" id="A0A7V5HXT2"/>